<gene>
    <name evidence="1" type="ORF">DIURU_005295</name>
</gene>
<proteinExistence type="predicted"/>
<keyword evidence="2" id="KW-1185">Reference proteome</keyword>
<dbReference type="AlphaFoldDB" id="A0A642UDW4"/>
<reference evidence="1 2" key="1">
    <citation type="submission" date="2019-07" db="EMBL/GenBank/DDBJ databases">
        <title>Genome assembly of two rare yeast pathogens: Diutina rugosa and Trichomonascus ciferrii.</title>
        <authorList>
            <person name="Mixao V."/>
            <person name="Saus E."/>
            <person name="Hansen A."/>
            <person name="Lass-Flor C."/>
            <person name="Gabaldon T."/>
        </authorList>
    </citation>
    <scope>NUCLEOTIDE SEQUENCE [LARGE SCALE GENOMIC DNA]</scope>
    <source>
        <strain evidence="1 2">CBS 613</strain>
    </source>
</reference>
<protein>
    <submittedName>
        <fullName evidence="1">Uncharacterized protein</fullName>
    </submittedName>
</protein>
<comment type="caution">
    <text evidence="1">The sequence shown here is derived from an EMBL/GenBank/DDBJ whole genome shotgun (WGS) entry which is preliminary data.</text>
</comment>
<accession>A0A642UDW4</accession>
<evidence type="ECO:0000313" key="2">
    <source>
        <dbReference type="Proteomes" id="UP000449547"/>
    </source>
</evidence>
<sequence length="233" mass="26436">MDIDLRLYPFVPIKRTIIAKPALTKGLIEAEVDIPTQLRQATITNGESINKSCQVYYRQSGEVESVNGNLVAVEAAEFDSNNPHPLTPQYYVVARDLSEFNLTRETHLVSVNNCQVTLIDNNDKTLLEVTQVQIQFVAAKFAQVAYGHCRVYCDELQRKRINGTLIIDWYNDVLEIPEQWVIPHATTIVGPQLLLPHTAHMVCPYCEQLTLCEPERYIGHLTQFHDVDGLFLA</sequence>
<organism evidence="1 2">
    <name type="scientific">Diutina rugosa</name>
    <name type="common">Yeast</name>
    <name type="synonym">Candida rugosa</name>
    <dbReference type="NCBI Taxonomy" id="5481"/>
    <lineage>
        <taxon>Eukaryota</taxon>
        <taxon>Fungi</taxon>
        <taxon>Dikarya</taxon>
        <taxon>Ascomycota</taxon>
        <taxon>Saccharomycotina</taxon>
        <taxon>Pichiomycetes</taxon>
        <taxon>Debaryomycetaceae</taxon>
        <taxon>Diutina</taxon>
    </lineage>
</organism>
<evidence type="ECO:0000313" key="1">
    <source>
        <dbReference type="EMBL" id="KAA8897318.1"/>
    </source>
</evidence>
<dbReference type="EMBL" id="SWFT01000158">
    <property type="protein sequence ID" value="KAA8897318.1"/>
    <property type="molecule type" value="Genomic_DNA"/>
</dbReference>
<dbReference type="GeneID" id="54783946"/>
<dbReference type="Proteomes" id="UP000449547">
    <property type="component" value="Unassembled WGS sequence"/>
</dbReference>
<name>A0A642UDW4_DIURU</name>
<dbReference type="VEuPathDB" id="FungiDB:DIURU_005295"/>
<dbReference type="RefSeq" id="XP_034009919.1">
    <property type="nucleotide sequence ID" value="XM_034158261.1"/>
</dbReference>